<feature type="transmembrane region" description="Helical" evidence="5">
    <location>
        <begin position="500"/>
        <end position="518"/>
    </location>
</feature>
<feature type="transmembrane region" description="Helical" evidence="5">
    <location>
        <begin position="838"/>
        <end position="861"/>
    </location>
</feature>
<evidence type="ECO:0000313" key="7">
    <source>
        <dbReference type="EMBL" id="KAI2649710.1"/>
    </source>
</evidence>
<name>A0ABQ8LH22_LABRO</name>
<feature type="transmembrane region" description="Helical" evidence="5">
    <location>
        <begin position="620"/>
        <end position="638"/>
    </location>
</feature>
<feature type="transmembrane region" description="Helical" evidence="5">
    <location>
        <begin position="330"/>
        <end position="351"/>
    </location>
</feature>
<feature type="transmembrane region" description="Helical" evidence="5">
    <location>
        <begin position="300"/>
        <end position="318"/>
    </location>
</feature>
<evidence type="ECO:0000313" key="8">
    <source>
        <dbReference type="Proteomes" id="UP000830375"/>
    </source>
</evidence>
<evidence type="ECO:0000259" key="6">
    <source>
        <dbReference type="PROSITE" id="PS50262"/>
    </source>
</evidence>
<dbReference type="PROSITE" id="PS50262">
    <property type="entry name" value="G_PROTEIN_RECEP_F1_2"/>
    <property type="match status" value="3"/>
</dbReference>
<dbReference type="InterPro" id="IPR017452">
    <property type="entry name" value="GPCR_Rhodpsn_7TM"/>
</dbReference>
<dbReference type="Gene3D" id="1.20.1070.10">
    <property type="entry name" value="Rhodopsin 7-helix transmembrane proteins"/>
    <property type="match status" value="4"/>
</dbReference>
<feature type="transmembrane region" description="Helical" evidence="5">
    <location>
        <begin position="728"/>
        <end position="745"/>
    </location>
</feature>
<keyword evidence="4 5" id="KW-0472">Membrane</keyword>
<dbReference type="EMBL" id="JACTAM010000023">
    <property type="protein sequence ID" value="KAI2649710.1"/>
    <property type="molecule type" value="Genomic_DNA"/>
</dbReference>
<dbReference type="PRINTS" id="PR00237">
    <property type="entry name" value="GPCRRHODOPSN"/>
</dbReference>
<feature type="transmembrane region" description="Helical" evidence="5">
    <location>
        <begin position="12"/>
        <end position="31"/>
    </location>
</feature>
<feature type="transmembrane region" description="Helical" evidence="5">
    <location>
        <begin position="650"/>
        <end position="671"/>
    </location>
</feature>
<feature type="transmembrane region" description="Helical" evidence="5">
    <location>
        <begin position="691"/>
        <end position="716"/>
    </location>
</feature>
<keyword evidence="8" id="KW-1185">Reference proteome</keyword>
<dbReference type="InterPro" id="IPR027294">
    <property type="entry name" value="NPS_rcpt"/>
</dbReference>
<evidence type="ECO:0000256" key="1">
    <source>
        <dbReference type="ARBA" id="ARBA00004370"/>
    </source>
</evidence>
<feature type="transmembrane region" description="Helical" evidence="5">
    <location>
        <begin position="781"/>
        <end position="800"/>
    </location>
</feature>
<dbReference type="Proteomes" id="UP000830375">
    <property type="component" value="Unassembled WGS sequence"/>
</dbReference>
<feature type="transmembrane region" description="Helical" evidence="5">
    <location>
        <begin position="371"/>
        <end position="393"/>
    </location>
</feature>
<dbReference type="SUPFAM" id="SSF81321">
    <property type="entry name" value="Family A G protein-coupled receptor-like"/>
    <property type="match status" value="4"/>
</dbReference>
<dbReference type="PANTHER" id="PTHR24244">
    <property type="entry name" value="NEUROPEPTIDE S RECEPTOR"/>
    <property type="match status" value="1"/>
</dbReference>
<feature type="transmembrane region" description="Helical" evidence="5">
    <location>
        <begin position="145"/>
        <end position="168"/>
    </location>
</feature>
<feature type="transmembrane region" description="Helical" evidence="5">
    <location>
        <begin position="51"/>
        <end position="73"/>
    </location>
</feature>
<dbReference type="Pfam" id="PF00001">
    <property type="entry name" value="7tm_1"/>
    <property type="match status" value="3"/>
</dbReference>
<feature type="transmembrane region" description="Helical" evidence="5">
    <location>
        <begin position="180"/>
        <end position="198"/>
    </location>
</feature>
<feature type="domain" description="G-protein coupled receptors family 1 profile" evidence="6">
    <location>
        <begin position="633"/>
        <end position="894"/>
    </location>
</feature>
<comment type="subcellular location">
    <subcellularLocation>
        <location evidence="1">Membrane</location>
    </subcellularLocation>
</comment>
<feature type="transmembrane region" description="Helical" evidence="5">
    <location>
        <begin position="873"/>
        <end position="894"/>
    </location>
</feature>
<keyword evidence="3 5" id="KW-1133">Transmembrane helix</keyword>
<evidence type="ECO:0000256" key="2">
    <source>
        <dbReference type="ARBA" id="ARBA00022692"/>
    </source>
</evidence>
<proteinExistence type="predicted"/>
<accession>A0ABQ8LH22</accession>
<feature type="domain" description="G-protein coupled receptors family 1 profile" evidence="6">
    <location>
        <begin position="1"/>
        <end position="246"/>
    </location>
</feature>
<evidence type="ECO:0000256" key="4">
    <source>
        <dbReference type="ARBA" id="ARBA00023136"/>
    </source>
</evidence>
<sequence>MYDNWRKIGNVNIFVLNLCLADILYILTLPYLVVYYASNSRWTFGDTFCKILRLCFCINLYGSIGFLTCISVYRYLGIVHTLRVKGRITARHSVVIVLLVWSLVCLLCLPDMFYDKTRSNLTECYDTTTDKRIRDYLKYSIGRTVVGFVIPLLIMICCYGHVAFVLVTKKDIDVILKLRCLRLVIILTLLFSICYIPYHVFRNLNLATRIFKLDGVCLKWYPNVYIANQVGNGLACMNSAINPLVYLFNSDELLMKCFFKCGRARQSAVVSLVADSPSPQKETLHSMKVISGRKCQVHTISIYVTVLFLGVIGNCFGLKSMYDNWRKIGNVNIFVLNLCLADILYILTLPYLVVYYASNSRWTFGDTFCKILRLCFCINLYGSIGFLTCISVYRYLGIVHTLRVKGRITARHSVVIVLLVWFLVFLLCLPDMFYDKTRSNATKCYDTTTDDYMKDYLKYSIGRTVVGFVIPLLIMICCYGHVAFVLVTKKDIDVILKLRCLRLVIILTLLFSICYIPYHVFRNLNLATRIFKTGHVCLKWYANVYIANQVGNGLACMNSAINPLVYLFNSDELLMKCFAKCGRARQSTVVSLVADSPSPQKETLHSMKVISGRKCQVHTISIYVTVFILGVIGSCFGLKSMYHNWRKVGNVNIFVLNLCLADILYILTLPYLVVYYASNSTWTFGDAFCKILRLCFCINLYGSIGFLTCISVYRYLCIVHTLRVKGRITARHSVVIILLVWSLILRLCFCITLYGSIGFLTCISVYRYLGVVHTLRVKGRITARHSVVIVLLVWSLVFLLCLPDMFHDKTLCNVTACYDTTTNKCIREYLKYSIGRTVVGFVIPLLIMICCYGHVAFVLVTKKDIDVILKLRCLRLVIILTLLFSVCYIPYHVFWKFKPGNLNLQNRPRVSEMRRIAYEVRMSPPI</sequence>
<evidence type="ECO:0000256" key="3">
    <source>
        <dbReference type="ARBA" id="ARBA00022989"/>
    </source>
</evidence>
<dbReference type="PANTHER" id="PTHR24244:SF0">
    <property type="entry name" value="G-PROTEIN COUPLED RECEPTORS FAMILY 1 PROFILE DOMAIN-CONTAINING PROTEIN"/>
    <property type="match status" value="1"/>
</dbReference>
<feature type="transmembrane region" description="Helical" evidence="5">
    <location>
        <begin position="94"/>
        <end position="113"/>
    </location>
</feature>
<feature type="transmembrane region" description="Helical" evidence="5">
    <location>
        <begin position="465"/>
        <end position="488"/>
    </location>
</feature>
<keyword evidence="2 5" id="KW-0812">Transmembrane</keyword>
<dbReference type="PRINTS" id="PR01157">
    <property type="entry name" value="P2YPURNOCPTR"/>
</dbReference>
<evidence type="ECO:0000256" key="5">
    <source>
        <dbReference type="SAM" id="Phobius"/>
    </source>
</evidence>
<feature type="domain" description="G-protein coupled receptors family 1 profile" evidence="6">
    <location>
        <begin position="313"/>
        <end position="566"/>
    </location>
</feature>
<gene>
    <name evidence="7" type="ORF">H4Q32_015715</name>
</gene>
<feature type="transmembrane region" description="Helical" evidence="5">
    <location>
        <begin position="414"/>
        <end position="433"/>
    </location>
</feature>
<dbReference type="InterPro" id="IPR000276">
    <property type="entry name" value="GPCR_Rhodpsn"/>
</dbReference>
<protein>
    <submittedName>
        <fullName evidence="7">P2Y purinoceptor 1</fullName>
    </submittedName>
</protein>
<comment type="caution">
    <text evidence="7">The sequence shown here is derived from an EMBL/GenBank/DDBJ whole genome shotgun (WGS) entry which is preliminary data.</text>
</comment>
<reference evidence="7 8" key="1">
    <citation type="submission" date="2022-01" db="EMBL/GenBank/DDBJ databases">
        <title>A high-quality chromosome-level genome assembly of rohu carp, Labeo rohita.</title>
        <authorList>
            <person name="Arick M.A. II"/>
            <person name="Hsu C.-Y."/>
            <person name="Magbanua Z."/>
            <person name="Pechanova O."/>
            <person name="Grover C."/>
            <person name="Miller E."/>
            <person name="Thrash A."/>
            <person name="Ezzel L."/>
            <person name="Alam S."/>
            <person name="Benzie J."/>
            <person name="Hamilton M."/>
            <person name="Karsi A."/>
            <person name="Lawrence M.L."/>
            <person name="Peterson D.G."/>
        </authorList>
    </citation>
    <scope>NUCLEOTIDE SEQUENCE [LARGE SCALE GENOMIC DNA]</scope>
    <source>
        <strain evidence="8">BAU-BD-2019</strain>
        <tissue evidence="7">Blood</tissue>
    </source>
</reference>
<organism evidence="7 8">
    <name type="scientific">Labeo rohita</name>
    <name type="common">Indian major carp</name>
    <name type="synonym">Cyprinus rohita</name>
    <dbReference type="NCBI Taxonomy" id="84645"/>
    <lineage>
        <taxon>Eukaryota</taxon>
        <taxon>Metazoa</taxon>
        <taxon>Chordata</taxon>
        <taxon>Craniata</taxon>
        <taxon>Vertebrata</taxon>
        <taxon>Euteleostomi</taxon>
        <taxon>Actinopterygii</taxon>
        <taxon>Neopterygii</taxon>
        <taxon>Teleostei</taxon>
        <taxon>Ostariophysi</taxon>
        <taxon>Cypriniformes</taxon>
        <taxon>Cyprinidae</taxon>
        <taxon>Labeoninae</taxon>
        <taxon>Labeonini</taxon>
        <taxon>Labeo</taxon>
    </lineage>
</organism>